<dbReference type="InterPro" id="IPR002068">
    <property type="entry name" value="A-crystallin/Hsp20_dom"/>
</dbReference>
<feature type="domain" description="SHSP" evidence="4">
    <location>
        <begin position="281"/>
        <end position="400"/>
    </location>
</feature>
<dbReference type="eggNOG" id="KOG0710">
    <property type="taxonomic scope" value="Eukaryota"/>
</dbReference>
<dbReference type="CDD" id="cd06464">
    <property type="entry name" value="ACD_sHsps-like"/>
    <property type="match status" value="1"/>
</dbReference>
<dbReference type="Proteomes" id="UP000002866">
    <property type="component" value="Chromosome 1"/>
</dbReference>
<dbReference type="GO" id="GO:0140311">
    <property type="term" value="F:protein sequestering activity"/>
    <property type="evidence" value="ECO:0007669"/>
    <property type="project" value="EnsemblFungi"/>
</dbReference>
<dbReference type="GeneID" id="14493344"/>
<protein>
    <recommendedName>
        <fullName evidence="4">SHSP domain-containing protein</fullName>
    </recommendedName>
</protein>
<organism evidence="5 6">
    <name type="scientific">Henningerozyma blattae (strain ATCC 34711 / CBS 6284 / DSM 70876 / NBRC 10599 / NRRL Y-10934 / UCD 77-7)</name>
    <name type="common">Yeast</name>
    <name type="synonym">Tetrapisispora blattae</name>
    <dbReference type="NCBI Taxonomy" id="1071380"/>
    <lineage>
        <taxon>Eukaryota</taxon>
        <taxon>Fungi</taxon>
        <taxon>Dikarya</taxon>
        <taxon>Ascomycota</taxon>
        <taxon>Saccharomycotina</taxon>
        <taxon>Saccharomycetes</taxon>
        <taxon>Saccharomycetales</taxon>
        <taxon>Saccharomycetaceae</taxon>
        <taxon>Henningerozyma</taxon>
    </lineage>
</organism>
<feature type="compositionally biased region" description="Acidic residues" evidence="3">
    <location>
        <begin position="122"/>
        <end position="132"/>
    </location>
</feature>
<dbReference type="STRING" id="1071380.I2GVR7"/>
<feature type="compositionally biased region" description="Basic residues" evidence="3">
    <location>
        <begin position="42"/>
        <end position="53"/>
    </location>
</feature>
<name>I2GVR7_HENB6</name>
<dbReference type="EMBL" id="HE806316">
    <property type="protein sequence ID" value="CCH58219.1"/>
    <property type="molecule type" value="Genomic_DNA"/>
</dbReference>
<sequence>MNFGNEYSLYDLLNNFSSQQNARGPRDSPRGSPFGGPPGPHMHPHGGPHHGGPHHGGPNFGGPNFGGPRGFPPNRGGPMRGEFPFGRGNFGHPMFSRFASPPPFSPFMDPDAYYYRPAYYYVDDDDDEEDDTEYSKMDQDDEESKPDEGADIRSYYHTRPSRAAPSQDTAGEPQLADFLNAFFGNRQPIEAETKDEVNPILGPEEASKEAEPSKEEPKEELKNLPAEESSLDKEKPEDETKKQDSASKPRPLMKKKSSSFLHKPAHGHAVDPLQVSRPEHRMDLPFSPEINVYNCENSYTVVMGLPGASSKSFKVDFHPTSHELLIKGNIEDKVNIDEEFLKIAELKYGAFERSIKFPLLPHIDDTKIKASYSNGLLQIKVPKILDSAEKPIPKKRIVIEEVPDEELEFEKNPNPEIKI</sequence>
<dbReference type="FunCoup" id="I2GVR7">
    <property type="interactions" value="791"/>
</dbReference>
<dbReference type="HOGENOM" id="CLU_057192_0_0_1"/>
<dbReference type="PROSITE" id="PS01031">
    <property type="entry name" value="SHSP"/>
    <property type="match status" value="1"/>
</dbReference>
<dbReference type="SUPFAM" id="SSF49764">
    <property type="entry name" value="HSP20-like chaperones"/>
    <property type="match status" value="1"/>
</dbReference>
<gene>
    <name evidence="5" type="primary">TBLA0A04240</name>
    <name evidence="5" type="ORF">TBLA_0A04240</name>
</gene>
<dbReference type="Gene3D" id="2.60.40.790">
    <property type="match status" value="1"/>
</dbReference>
<comment type="similarity">
    <text evidence="1 2">Belongs to the small heat shock protein (HSP20) family.</text>
</comment>
<evidence type="ECO:0000256" key="1">
    <source>
        <dbReference type="PROSITE-ProRule" id="PRU00285"/>
    </source>
</evidence>
<evidence type="ECO:0000313" key="5">
    <source>
        <dbReference type="EMBL" id="CCH58219.1"/>
    </source>
</evidence>
<evidence type="ECO:0000256" key="3">
    <source>
        <dbReference type="SAM" id="MobiDB-lite"/>
    </source>
</evidence>
<evidence type="ECO:0000256" key="2">
    <source>
        <dbReference type="RuleBase" id="RU003616"/>
    </source>
</evidence>
<feature type="region of interest" description="Disordered" evidence="3">
    <location>
        <begin position="119"/>
        <end position="274"/>
    </location>
</feature>
<evidence type="ECO:0000259" key="4">
    <source>
        <dbReference type="PROSITE" id="PS01031"/>
    </source>
</evidence>
<feature type="compositionally biased region" description="Basic and acidic residues" evidence="3">
    <location>
        <begin position="230"/>
        <end position="247"/>
    </location>
</feature>
<dbReference type="GO" id="GO:0007010">
    <property type="term" value="P:cytoskeleton organization"/>
    <property type="evidence" value="ECO:0007669"/>
    <property type="project" value="EnsemblFungi"/>
</dbReference>
<feature type="region of interest" description="Disordered" evidence="3">
    <location>
        <begin position="15"/>
        <end position="85"/>
    </location>
</feature>
<dbReference type="OrthoDB" id="5511210at2759"/>
<reference evidence="5 6" key="1">
    <citation type="journal article" date="2011" name="Proc. Natl. Acad. Sci. U.S.A.">
        <title>Evolutionary erosion of yeast sex chromosomes by mating-type switching accidents.</title>
        <authorList>
            <person name="Gordon J.L."/>
            <person name="Armisen D."/>
            <person name="Proux-Wera E."/>
            <person name="Oheigeartaigh S.S."/>
            <person name="Byrne K.P."/>
            <person name="Wolfe K.H."/>
        </authorList>
    </citation>
    <scope>NUCLEOTIDE SEQUENCE [LARGE SCALE GENOMIC DNA]</scope>
    <source>
        <strain evidence="6">ATCC 34711 / CBS 6284 / DSM 70876 / NBRC 10599 / NRRL Y-10934 / UCD 77-7</strain>
    </source>
</reference>
<feature type="compositionally biased region" description="Gly residues" evidence="3">
    <location>
        <begin position="54"/>
        <end position="69"/>
    </location>
</feature>
<dbReference type="InterPro" id="IPR008978">
    <property type="entry name" value="HSP20-like_chaperone"/>
</dbReference>
<dbReference type="InParanoid" id="I2GVR7"/>
<dbReference type="AlphaFoldDB" id="I2GVR7"/>
<feature type="compositionally biased region" description="Low complexity" evidence="3">
    <location>
        <begin position="72"/>
        <end position="81"/>
    </location>
</feature>
<dbReference type="RefSeq" id="XP_004177738.1">
    <property type="nucleotide sequence ID" value="XM_004177690.1"/>
</dbReference>
<keyword evidence="6" id="KW-1185">Reference proteome</keyword>
<feature type="compositionally biased region" description="Basic and acidic residues" evidence="3">
    <location>
        <begin position="205"/>
        <end position="222"/>
    </location>
</feature>
<dbReference type="Pfam" id="PF00011">
    <property type="entry name" value="HSP20"/>
    <property type="match status" value="1"/>
</dbReference>
<dbReference type="KEGG" id="tbl:TBLA_0A04240"/>
<proteinExistence type="inferred from homology"/>
<dbReference type="OMA" id="YYYNPEY"/>
<accession>I2GVR7</accession>
<evidence type="ECO:0000313" key="6">
    <source>
        <dbReference type="Proteomes" id="UP000002866"/>
    </source>
</evidence>